<protein>
    <submittedName>
        <fullName evidence="2">Enoyl-CoA hydratase</fullName>
    </submittedName>
</protein>
<dbReference type="GO" id="GO:0006635">
    <property type="term" value="P:fatty acid beta-oxidation"/>
    <property type="evidence" value="ECO:0007669"/>
    <property type="project" value="TreeGrafter"/>
</dbReference>
<gene>
    <name evidence="2" type="ORF">DN051_04765</name>
</gene>
<dbReference type="FunFam" id="3.90.226.10:FF:000049">
    <property type="entry name" value="Enoyl-CoA delta isomerase 3"/>
    <property type="match status" value="1"/>
</dbReference>
<sequence>MPTLDRQDNVFVLDLGDGENRFHPDWIASVNDALDKVEKEDGPRALVTAATGKFFSNGLDLEWLLANADRRREYVVSVQALFARFLSLPAVTVAALQGHTFAAGAMLSLAHDFRVMRADRGYWCLPEADIDIPFTHGMSALIQSRLTPQTAHEAMLTARRYGGRDALAAGIVDRAVDEDAVRATAVEIAASQAGKAAHTLGTIKARMYGPVLDVLRDTSDGLG</sequence>
<dbReference type="SUPFAM" id="SSF52096">
    <property type="entry name" value="ClpP/crotonase"/>
    <property type="match status" value="1"/>
</dbReference>
<evidence type="ECO:0000313" key="2">
    <source>
        <dbReference type="EMBL" id="AWW36041.1"/>
    </source>
</evidence>
<dbReference type="CDD" id="cd06558">
    <property type="entry name" value="crotonase-like"/>
    <property type="match status" value="1"/>
</dbReference>
<dbReference type="PANTHER" id="PTHR11941:SF75">
    <property type="entry name" value="ENOYL-COA HYDRATASE_ISOMERASE FAMILY PROTEIN"/>
    <property type="match status" value="1"/>
</dbReference>
<keyword evidence="1" id="KW-0443">Lipid metabolism</keyword>
<organism evidence="2 3">
    <name type="scientific">Streptomyces cadmiisoli</name>
    <dbReference type="NCBI Taxonomy" id="2184053"/>
    <lineage>
        <taxon>Bacteria</taxon>
        <taxon>Bacillati</taxon>
        <taxon>Actinomycetota</taxon>
        <taxon>Actinomycetes</taxon>
        <taxon>Kitasatosporales</taxon>
        <taxon>Streptomycetaceae</taxon>
        <taxon>Streptomyces</taxon>
        <taxon>Streptomyces aurantiacus group</taxon>
    </lineage>
</organism>
<dbReference type="KEGG" id="scad:DN051_04765"/>
<reference evidence="2 3" key="1">
    <citation type="journal article" date="2019" name="Int. J. Syst. Evol. Microbiol.">
        <title>Streptomyces cadmiisoli sp. nov., a novel actinomycete isolated from cadmium-contaminated soil.</title>
        <authorList>
            <person name="Li K."/>
            <person name="Tang X."/>
            <person name="Zhao J."/>
            <person name="Guo Y."/>
            <person name="Tang Y."/>
            <person name="Gao J."/>
        </authorList>
    </citation>
    <scope>NUCLEOTIDE SEQUENCE [LARGE SCALE GENOMIC DNA]</scope>
    <source>
        <strain evidence="2 3">ZFG47</strain>
    </source>
</reference>
<dbReference type="EMBL" id="CP030073">
    <property type="protein sequence ID" value="AWW36041.1"/>
    <property type="molecule type" value="Genomic_DNA"/>
</dbReference>
<name>A0A2Z4ISE6_9ACTN</name>
<dbReference type="AlphaFoldDB" id="A0A2Z4ISE6"/>
<proteinExistence type="predicted"/>
<dbReference type="Pfam" id="PF00378">
    <property type="entry name" value="ECH_1"/>
    <property type="match status" value="1"/>
</dbReference>
<evidence type="ECO:0000313" key="3">
    <source>
        <dbReference type="Proteomes" id="UP000249616"/>
    </source>
</evidence>
<dbReference type="Gene3D" id="3.90.226.10">
    <property type="entry name" value="2-enoyl-CoA Hydratase, Chain A, domain 1"/>
    <property type="match status" value="1"/>
</dbReference>
<dbReference type="Proteomes" id="UP000249616">
    <property type="component" value="Chromosome"/>
</dbReference>
<dbReference type="InterPro" id="IPR001753">
    <property type="entry name" value="Enoyl-CoA_hydra/iso"/>
</dbReference>
<evidence type="ECO:0000256" key="1">
    <source>
        <dbReference type="ARBA" id="ARBA00023098"/>
    </source>
</evidence>
<keyword evidence="3" id="KW-1185">Reference proteome</keyword>
<dbReference type="GO" id="GO:0004165">
    <property type="term" value="F:delta(3)-delta(2)-enoyl-CoA isomerase activity"/>
    <property type="evidence" value="ECO:0007669"/>
    <property type="project" value="TreeGrafter"/>
</dbReference>
<dbReference type="PANTHER" id="PTHR11941">
    <property type="entry name" value="ENOYL-COA HYDRATASE-RELATED"/>
    <property type="match status" value="1"/>
</dbReference>
<accession>A0A2Z4ISE6</accession>
<dbReference type="RefSeq" id="WP_053756226.1">
    <property type="nucleotide sequence ID" value="NZ_CBDRHE010000092.1"/>
</dbReference>
<dbReference type="InterPro" id="IPR029045">
    <property type="entry name" value="ClpP/crotonase-like_dom_sf"/>
</dbReference>